<keyword evidence="3" id="KW-0676">Redox-active center</keyword>
<keyword evidence="11" id="KW-1185">Reference proteome</keyword>
<keyword evidence="9" id="KW-1133">Transmembrane helix</keyword>
<evidence type="ECO:0000256" key="9">
    <source>
        <dbReference type="SAM" id="Phobius"/>
    </source>
</evidence>
<feature type="transmembrane region" description="Helical" evidence="9">
    <location>
        <begin position="387"/>
        <end position="413"/>
    </location>
</feature>
<evidence type="ECO:0000256" key="7">
    <source>
        <dbReference type="ARBA" id="ARBA00032129"/>
    </source>
</evidence>
<evidence type="ECO:0000313" key="10">
    <source>
        <dbReference type="EMBL" id="CAE7899413.1"/>
    </source>
</evidence>
<feature type="transmembrane region" description="Helical" evidence="9">
    <location>
        <begin position="730"/>
        <end position="753"/>
    </location>
</feature>
<evidence type="ECO:0000256" key="3">
    <source>
        <dbReference type="ARBA" id="ARBA00023284"/>
    </source>
</evidence>
<proteinExistence type="inferred from homology"/>
<feature type="transmembrane region" description="Helical" evidence="9">
    <location>
        <begin position="544"/>
        <end position="567"/>
    </location>
</feature>
<evidence type="ECO:0000256" key="1">
    <source>
        <dbReference type="ARBA" id="ARBA00004496"/>
    </source>
</evidence>
<feature type="compositionally biased region" description="Low complexity" evidence="8">
    <location>
        <begin position="287"/>
        <end position="301"/>
    </location>
</feature>
<keyword evidence="2" id="KW-0963">Cytoplasm</keyword>
<dbReference type="EMBL" id="CAJNJA010069919">
    <property type="protein sequence ID" value="CAE7899413.1"/>
    <property type="molecule type" value="Genomic_DNA"/>
</dbReference>
<evidence type="ECO:0000313" key="11">
    <source>
        <dbReference type="Proteomes" id="UP000601435"/>
    </source>
</evidence>
<feature type="transmembrane region" description="Helical" evidence="9">
    <location>
        <begin position="649"/>
        <end position="667"/>
    </location>
</feature>
<evidence type="ECO:0000256" key="8">
    <source>
        <dbReference type="SAM" id="MobiDB-lite"/>
    </source>
</evidence>
<dbReference type="GO" id="GO:0005737">
    <property type="term" value="C:cytoplasm"/>
    <property type="evidence" value="ECO:0007669"/>
    <property type="project" value="UniProtKB-SubCell"/>
</dbReference>
<dbReference type="PANTHER" id="PTHR28630">
    <property type="match status" value="1"/>
</dbReference>
<comment type="subcellular location">
    <subcellularLocation>
        <location evidence="1">Cytoplasm</location>
    </subcellularLocation>
</comment>
<accession>A0A813BCR3</accession>
<protein>
    <recommendedName>
        <fullName evidence="5">Peroxiredoxin-like 2A</fullName>
    </recommendedName>
    <alternativeName>
        <fullName evidence="7">Peroxiredoxin-like 2 activated in M-CSF stimulated monocytes</fullName>
    </alternativeName>
    <alternativeName>
        <fullName evidence="6">Redox-regulatory protein FAM213A</fullName>
    </alternativeName>
</protein>
<gene>
    <name evidence="10" type="primary">prxl2a</name>
    <name evidence="10" type="ORF">SNEC2469_LOCUS30221</name>
</gene>
<organism evidence="10 11">
    <name type="scientific">Symbiodinium necroappetens</name>
    <dbReference type="NCBI Taxonomy" id="1628268"/>
    <lineage>
        <taxon>Eukaryota</taxon>
        <taxon>Sar</taxon>
        <taxon>Alveolata</taxon>
        <taxon>Dinophyceae</taxon>
        <taxon>Suessiales</taxon>
        <taxon>Symbiodiniaceae</taxon>
        <taxon>Symbiodinium</taxon>
    </lineage>
</organism>
<evidence type="ECO:0000256" key="2">
    <source>
        <dbReference type="ARBA" id="ARBA00022490"/>
    </source>
</evidence>
<evidence type="ECO:0000256" key="6">
    <source>
        <dbReference type="ARBA" id="ARBA00032058"/>
    </source>
</evidence>
<dbReference type="Pfam" id="PF13911">
    <property type="entry name" value="AhpC-TSA_2"/>
    <property type="match status" value="1"/>
</dbReference>
<dbReference type="Proteomes" id="UP000601435">
    <property type="component" value="Unassembled WGS sequence"/>
</dbReference>
<evidence type="ECO:0000256" key="4">
    <source>
        <dbReference type="ARBA" id="ARBA00023787"/>
    </source>
</evidence>
<feature type="transmembrane region" description="Helical" evidence="9">
    <location>
        <begin position="419"/>
        <end position="438"/>
    </location>
</feature>
<feature type="transmembrane region" description="Helical" evidence="9">
    <location>
        <begin position="693"/>
        <end position="718"/>
    </location>
</feature>
<evidence type="ECO:0000256" key="5">
    <source>
        <dbReference type="ARBA" id="ARBA00023849"/>
    </source>
</evidence>
<sequence>MRALGAAAAVRRLATMPPAPVAPPLTTVLTPLPKGTGPDFPASDLVTGGPALVFAIRMCRKAWDLPCPTHVGGQGGGLPHGSCGCTDEFKAAGATRVVALVKEDLENEVKEFREGFWPGEVLMDSEHKFYKALGGGETHQPLGLLSFLGMMLNPFSSSKTKANIKNTTTPGNMKGEGFIAGGCYVLNKDGTPAFSHLEENLGDHAKPEACLTRTLWQPCKLLRRCKLQLRTDVGVHAASRNGSGKGCSAVMVNWEDLHSMNDAVQLSLTQRVDVMEHGEDGDALPQGDGSSLSEGSEDSISNGPEANPFIESWIQILMQMRVTSPQVQRGIPVYRALQEAPLKWARNELGEIHALTRTTSQFHEFWSHSWRTKAWLKYINILFLNNGLPAFVIGTLFALTAFFLSFTGLLPVWAGNETGYVWCTPAGIFGYYLTLLFWRSRKLAFLDIACINQSDGRMKAEALVSMGAFLKESQSLLVLWDATYVTRLWCVFELGAFLHSKGPEAKAAKCLQVCPVFVGPAFLAGHLGFSVLLLVFLISQVQLFPWGGLLLGGLAFPCLVQLADLVLAHCRSIEVMQHQVRDFTIEQSKSACCSCGHVDANGGPMLCDRRIILRCISAWFGSKEKFESVVRGQVLQVLVHQLANRVFSYWRIVQITAPAGWAVLDIWCDNFKRGSVSVDKVPGIPTPMEVLNMVYSIIFFNFMLLPMGALILLRLAYAARHVGERRCTQILLSLGLVKVGTLLAVVCMVLEIITADLLGGRQESPVYAIVILSTMGLLTLFCWRCLPAIKVSVPDVSRQVGQCSDIPVPEC</sequence>
<comment type="caution">
    <text evidence="10">The sequence shown here is derived from an EMBL/GenBank/DDBJ whole genome shotgun (WGS) entry which is preliminary data.</text>
</comment>
<feature type="region of interest" description="Disordered" evidence="8">
    <location>
        <begin position="278"/>
        <end position="301"/>
    </location>
</feature>
<comment type="similarity">
    <text evidence="4">Belongs to the peroxiredoxin-like PRXL2 family. PRXL2A subfamily.</text>
</comment>
<feature type="transmembrane region" description="Helical" evidence="9">
    <location>
        <begin position="516"/>
        <end position="538"/>
    </location>
</feature>
<feature type="transmembrane region" description="Helical" evidence="9">
    <location>
        <begin position="765"/>
        <end position="783"/>
    </location>
</feature>
<dbReference type="OrthoDB" id="413265at2759"/>
<dbReference type="PANTHER" id="PTHR28630:SF31">
    <property type="entry name" value="PEROXIREDOXIN-LIKE 2A"/>
    <property type="match status" value="1"/>
</dbReference>
<name>A0A813BCR3_9DINO</name>
<dbReference type="InterPro" id="IPR032801">
    <property type="entry name" value="PXL2A/B/C"/>
</dbReference>
<keyword evidence="9" id="KW-0472">Membrane</keyword>
<reference evidence="10" key="1">
    <citation type="submission" date="2021-02" db="EMBL/GenBank/DDBJ databases">
        <authorList>
            <person name="Dougan E. K."/>
            <person name="Rhodes N."/>
            <person name="Thang M."/>
            <person name="Chan C."/>
        </authorList>
    </citation>
    <scope>NUCLEOTIDE SEQUENCE</scope>
</reference>
<keyword evidence="9" id="KW-0812">Transmembrane</keyword>
<dbReference type="AlphaFoldDB" id="A0A813BCR3"/>